<feature type="compositionally biased region" description="Basic and acidic residues" evidence="1">
    <location>
        <begin position="237"/>
        <end position="249"/>
    </location>
</feature>
<accession>A0ABQ4WU87</accession>
<feature type="compositionally biased region" description="Polar residues" evidence="1">
    <location>
        <begin position="86"/>
        <end position="98"/>
    </location>
</feature>
<sequence>MDNQPPEQNPEEGTKTGIPEAHHRTPVFSKGLKSADPLHRGPGHGRKEACLIGWEEKEPAHRSFDSRQRSPQAKRTEVEARRRQQKGTPSRTTSQYSESEGGHWKSKSRRQRSNTYEDDLSQPWTWKLCTSQGQRKASFIMVTQKEEQNRIFKKASKTKQRTGRKQIDSNPSTKMPKEFFALEKGKVSKAPPPMGKGVRKGYNPLTILDDPYHGKKWRSQDYPKLLSGDGNVLSTPEGRRRDGGPNDHRSEMADILCIAGYIFDGGHPQKSCMNIAS</sequence>
<reference evidence="2" key="2">
    <citation type="submission" date="2022-01" db="EMBL/GenBank/DDBJ databases">
        <authorList>
            <person name="Yamashiro T."/>
            <person name="Shiraishi A."/>
            <person name="Satake H."/>
            <person name="Nakayama K."/>
        </authorList>
    </citation>
    <scope>NUCLEOTIDE SEQUENCE</scope>
</reference>
<feature type="compositionally biased region" description="Basic and acidic residues" evidence="1">
    <location>
        <begin position="175"/>
        <end position="186"/>
    </location>
</feature>
<comment type="caution">
    <text evidence="2">The sequence shown here is derived from an EMBL/GenBank/DDBJ whole genome shotgun (WGS) entry which is preliminary data.</text>
</comment>
<evidence type="ECO:0000256" key="1">
    <source>
        <dbReference type="SAM" id="MobiDB-lite"/>
    </source>
</evidence>
<feature type="compositionally biased region" description="Basic residues" evidence="1">
    <location>
        <begin position="151"/>
        <end position="164"/>
    </location>
</feature>
<reference evidence="2" key="1">
    <citation type="journal article" date="2022" name="Int. J. Mol. Sci.">
        <title>Draft Genome of Tanacetum Coccineum: Genomic Comparison of Closely Related Tanacetum-Family Plants.</title>
        <authorList>
            <person name="Yamashiro T."/>
            <person name="Shiraishi A."/>
            <person name="Nakayama K."/>
            <person name="Satake H."/>
        </authorList>
    </citation>
    <scope>NUCLEOTIDE SEQUENCE</scope>
</reference>
<feature type="region of interest" description="Disordered" evidence="1">
    <location>
        <begin position="219"/>
        <end position="249"/>
    </location>
</feature>
<name>A0ABQ4WU87_9ASTR</name>
<dbReference type="EMBL" id="BQNB010008931">
    <property type="protein sequence ID" value="GJS56363.1"/>
    <property type="molecule type" value="Genomic_DNA"/>
</dbReference>
<feature type="compositionally biased region" description="Basic and acidic residues" evidence="1">
    <location>
        <begin position="45"/>
        <end position="82"/>
    </location>
</feature>
<keyword evidence="3" id="KW-1185">Reference proteome</keyword>
<protein>
    <submittedName>
        <fullName evidence="2">Uncharacterized protein</fullName>
    </submittedName>
</protein>
<feature type="region of interest" description="Disordered" evidence="1">
    <location>
        <begin position="1"/>
        <end position="120"/>
    </location>
</feature>
<feature type="region of interest" description="Disordered" evidence="1">
    <location>
        <begin position="151"/>
        <end position="205"/>
    </location>
</feature>
<organism evidence="2 3">
    <name type="scientific">Tanacetum coccineum</name>
    <dbReference type="NCBI Taxonomy" id="301880"/>
    <lineage>
        <taxon>Eukaryota</taxon>
        <taxon>Viridiplantae</taxon>
        <taxon>Streptophyta</taxon>
        <taxon>Embryophyta</taxon>
        <taxon>Tracheophyta</taxon>
        <taxon>Spermatophyta</taxon>
        <taxon>Magnoliopsida</taxon>
        <taxon>eudicotyledons</taxon>
        <taxon>Gunneridae</taxon>
        <taxon>Pentapetalae</taxon>
        <taxon>asterids</taxon>
        <taxon>campanulids</taxon>
        <taxon>Asterales</taxon>
        <taxon>Asteraceae</taxon>
        <taxon>Asteroideae</taxon>
        <taxon>Anthemideae</taxon>
        <taxon>Anthemidinae</taxon>
        <taxon>Tanacetum</taxon>
    </lineage>
</organism>
<gene>
    <name evidence="2" type="ORF">Tco_0629725</name>
</gene>
<proteinExistence type="predicted"/>
<evidence type="ECO:0000313" key="3">
    <source>
        <dbReference type="Proteomes" id="UP001151760"/>
    </source>
</evidence>
<evidence type="ECO:0000313" key="2">
    <source>
        <dbReference type="EMBL" id="GJS56363.1"/>
    </source>
</evidence>
<dbReference type="Proteomes" id="UP001151760">
    <property type="component" value="Unassembled WGS sequence"/>
</dbReference>